<evidence type="ECO:0000313" key="2">
    <source>
        <dbReference type="Proteomes" id="UP000580568"/>
    </source>
</evidence>
<organism evidence="1 2">
    <name type="scientific">Clostridium fungisolvens</name>
    <dbReference type="NCBI Taxonomy" id="1604897"/>
    <lineage>
        <taxon>Bacteria</taxon>
        <taxon>Bacillati</taxon>
        <taxon>Bacillota</taxon>
        <taxon>Clostridia</taxon>
        <taxon>Eubacteriales</taxon>
        <taxon>Clostridiaceae</taxon>
        <taxon>Clostridium</taxon>
    </lineage>
</organism>
<keyword evidence="2" id="KW-1185">Reference proteome</keyword>
<reference evidence="1 2" key="1">
    <citation type="submission" date="2020-07" db="EMBL/GenBank/DDBJ databases">
        <title>A new beta-1,3-glucan-decomposing anaerobic bacterium isolated from anoxic soil subjected to biological soil disinfestation.</title>
        <authorList>
            <person name="Ueki A."/>
            <person name="Tonouchi A."/>
        </authorList>
    </citation>
    <scope>NUCLEOTIDE SEQUENCE [LARGE SCALE GENOMIC DNA]</scope>
    <source>
        <strain evidence="1 2">TW1</strain>
    </source>
</reference>
<protein>
    <submittedName>
        <fullName evidence="1">Uncharacterized protein</fullName>
    </submittedName>
</protein>
<dbReference type="EMBL" id="BLZR01000001">
    <property type="protein sequence ID" value="GFP76566.1"/>
    <property type="molecule type" value="Genomic_DNA"/>
</dbReference>
<accession>A0A6V8SIK0</accession>
<dbReference type="Proteomes" id="UP000580568">
    <property type="component" value="Unassembled WGS sequence"/>
</dbReference>
<name>A0A6V8SIK0_9CLOT</name>
<comment type="caution">
    <text evidence="1">The sequence shown here is derived from an EMBL/GenBank/DDBJ whole genome shotgun (WGS) entry which is preliminary data.</text>
</comment>
<dbReference type="RefSeq" id="WP_183277985.1">
    <property type="nucleotide sequence ID" value="NZ_BLZR01000001.1"/>
</dbReference>
<dbReference type="AlphaFoldDB" id="A0A6V8SIK0"/>
<proteinExistence type="predicted"/>
<sequence>MNKKKTTVLVILVILVIIASTLLMKQNIPAKVSEHRSIAAPDSIIYYKKDGNVTLTKSDYRFYSILNITNERVKGIKDMSPSIFMLDDLKKKGMLLEFDYSEKQTFQYAAKPTELRTVTYTKLYFDLDKNDSKSNQMDFEGEGYGPIGPLLPDDKLLETLNK</sequence>
<evidence type="ECO:0000313" key="1">
    <source>
        <dbReference type="EMBL" id="GFP76566.1"/>
    </source>
</evidence>
<gene>
    <name evidence="1" type="ORF">bsdtw1_02669</name>
</gene>